<evidence type="ECO:0000313" key="1">
    <source>
        <dbReference type="EMBL" id="KAJ2985297.1"/>
    </source>
</evidence>
<name>A0ACC1P0T2_9APHY</name>
<organism evidence="1 2">
    <name type="scientific">Trametes sanguinea</name>
    <dbReference type="NCBI Taxonomy" id="158606"/>
    <lineage>
        <taxon>Eukaryota</taxon>
        <taxon>Fungi</taxon>
        <taxon>Dikarya</taxon>
        <taxon>Basidiomycota</taxon>
        <taxon>Agaricomycotina</taxon>
        <taxon>Agaricomycetes</taxon>
        <taxon>Polyporales</taxon>
        <taxon>Polyporaceae</taxon>
        <taxon>Trametes</taxon>
    </lineage>
</organism>
<dbReference type="Proteomes" id="UP001144978">
    <property type="component" value="Unassembled WGS sequence"/>
</dbReference>
<comment type="caution">
    <text evidence="1">The sequence shown here is derived from an EMBL/GenBank/DDBJ whole genome shotgun (WGS) entry which is preliminary data.</text>
</comment>
<gene>
    <name evidence="1" type="ORF">NUW54_g10195</name>
</gene>
<sequence length="247" mass="27914">MPLHLGWPNCRIWIRLAAASLAATVSAPPTFDFDRFPAGKETRTESAHVSYSRYLRRAARRVWQEAHEYLPLYLDETLTPDTGRPLGPPIRSSFLLRPWYLCSPRNLQTHGVESKRSGGALFCRRRGVGSERLLHQLLHLRGHILRRAAYRHARQLGCASVLATSSKAYMTQVVPWPPRFGSNRNKHPTFPSTAVDVSGSVQRDGENALRLARRTAYELPSLEEVGRPELHSLKDFVITIGRRTAMA</sequence>
<evidence type="ECO:0000313" key="2">
    <source>
        <dbReference type="Proteomes" id="UP001144978"/>
    </source>
</evidence>
<protein>
    <submittedName>
        <fullName evidence="1">Uncharacterized protein</fullName>
    </submittedName>
</protein>
<keyword evidence="2" id="KW-1185">Reference proteome</keyword>
<reference evidence="1" key="1">
    <citation type="submission" date="2022-08" db="EMBL/GenBank/DDBJ databases">
        <title>Genome Sequence of Pycnoporus sanguineus.</title>
        <authorList>
            <person name="Buettner E."/>
        </authorList>
    </citation>
    <scope>NUCLEOTIDE SEQUENCE</scope>
    <source>
        <strain evidence="1">CG-C14</strain>
    </source>
</reference>
<dbReference type="EMBL" id="JANSHE010003613">
    <property type="protein sequence ID" value="KAJ2985297.1"/>
    <property type="molecule type" value="Genomic_DNA"/>
</dbReference>
<accession>A0ACC1P0T2</accession>
<proteinExistence type="predicted"/>